<comment type="similarity">
    <text evidence="2">Belongs to the mannose-6-phosphate isomerase type 1 family.</text>
</comment>
<dbReference type="InterPro" id="IPR018050">
    <property type="entry name" value="Pmannose_isomerase-type1_CS"/>
</dbReference>
<dbReference type="PANTHER" id="PTHR10309">
    <property type="entry name" value="MANNOSE-6-PHOSPHATE ISOMERASE"/>
    <property type="match status" value="1"/>
</dbReference>
<dbReference type="PRINTS" id="PR00714">
    <property type="entry name" value="MAN6PISMRASE"/>
</dbReference>
<keyword evidence="11" id="KW-1185">Reference proteome</keyword>
<dbReference type="OrthoDB" id="9792649at2"/>
<organism evidence="10 11">
    <name type="scientific">Corynebacterium canis</name>
    <dbReference type="NCBI Taxonomy" id="679663"/>
    <lineage>
        <taxon>Bacteria</taxon>
        <taxon>Bacillati</taxon>
        <taxon>Actinomycetota</taxon>
        <taxon>Actinomycetes</taxon>
        <taxon>Mycobacteriales</taxon>
        <taxon>Corynebacteriaceae</taxon>
        <taxon>Corynebacterium</taxon>
    </lineage>
</organism>
<dbReference type="EMBL" id="VOHM01000006">
    <property type="protein sequence ID" value="TWT26790.1"/>
    <property type="molecule type" value="Genomic_DNA"/>
</dbReference>
<evidence type="ECO:0000256" key="3">
    <source>
        <dbReference type="ARBA" id="ARBA00011956"/>
    </source>
</evidence>
<dbReference type="CDD" id="cd07011">
    <property type="entry name" value="cupin_PMI_type_I_N"/>
    <property type="match status" value="1"/>
</dbReference>
<evidence type="ECO:0000256" key="7">
    <source>
        <dbReference type="PIRSR" id="PIRSR001480-1"/>
    </source>
</evidence>
<evidence type="ECO:0000256" key="1">
    <source>
        <dbReference type="ARBA" id="ARBA00000757"/>
    </source>
</evidence>
<keyword evidence="4 8" id="KW-0479">Metal-binding</keyword>
<dbReference type="InterPro" id="IPR016305">
    <property type="entry name" value="Mannose-6-P_Isomerase"/>
</dbReference>
<evidence type="ECO:0000256" key="2">
    <source>
        <dbReference type="ARBA" id="ARBA00010772"/>
    </source>
</evidence>
<feature type="binding site" evidence="8">
    <location>
        <position position="94"/>
    </location>
    <ligand>
        <name>Zn(2+)</name>
        <dbReference type="ChEBI" id="CHEBI:29105"/>
    </ligand>
</feature>
<dbReference type="Proteomes" id="UP000320791">
    <property type="component" value="Unassembled WGS sequence"/>
</dbReference>
<evidence type="ECO:0000313" key="10">
    <source>
        <dbReference type="EMBL" id="TWT26790.1"/>
    </source>
</evidence>
<dbReference type="PANTHER" id="PTHR10309:SF0">
    <property type="entry name" value="MANNOSE-6-PHOSPHATE ISOMERASE"/>
    <property type="match status" value="1"/>
</dbReference>
<evidence type="ECO:0000256" key="6">
    <source>
        <dbReference type="ARBA" id="ARBA00023235"/>
    </source>
</evidence>
<keyword evidence="5 8" id="KW-0862">Zinc</keyword>
<dbReference type="InterPro" id="IPR011051">
    <property type="entry name" value="RmlC_Cupin_sf"/>
</dbReference>
<evidence type="ECO:0000256" key="5">
    <source>
        <dbReference type="ARBA" id="ARBA00022833"/>
    </source>
</evidence>
<dbReference type="InterPro" id="IPR001250">
    <property type="entry name" value="Man6P_Isoase-1"/>
</dbReference>
<evidence type="ECO:0000259" key="9">
    <source>
        <dbReference type="Pfam" id="PF20511"/>
    </source>
</evidence>
<gene>
    <name evidence="10" type="primary">manA</name>
    <name evidence="10" type="ORF">FRX94_04095</name>
</gene>
<feature type="binding site" evidence="8">
    <location>
        <position position="129"/>
    </location>
    <ligand>
        <name>Zn(2+)</name>
        <dbReference type="ChEBI" id="CHEBI:29105"/>
    </ligand>
</feature>
<name>A0A5C5UMX9_9CORY</name>
<dbReference type="InterPro" id="IPR046457">
    <property type="entry name" value="PMI_typeI_cat"/>
</dbReference>
<dbReference type="PROSITE" id="PS00965">
    <property type="entry name" value="PMI_I_1"/>
    <property type="match status" value="1"/>
</dbReference>
<dbReference type="GO" id="GO:0004476">
    <property type="term" value="F:mannose-6-phosphate isomerase activity"/>
    <property type="evidence" value="ECO:0007669"/>
    <property type="project" value="UniProtKB-EC"/>
</dbReference>
<evidence type="ECO:0000313" key="11">
    <source>
        <dbReference type="Proteomes" id="UP000320791"/>
    </source>
</evidence>
<dbReference type="SUPFAM" id="SSF51182">
    <property type="entry name" value="RmlC-like cupins"/>
    <property type="match status" value="1"/>
</dbReference>
<feature type="binding site" evidence="8">
    <location>
        <position position="92"/>
    </location>
    <ligand>
        <name>Zn(2+)</name>
        <dbReference type="ChEBI" id="CHEBI:29105"/>
    </ligand>
</feature>
<feature type="domain" description="Phosphomannose isomerase type I catalytic" evidence="9">
    <location>
        <begin position="4"/>
        <end position="146"/>
    </location>
</feature>
<proteinExistence type="inferred from homology"/>
<dbReference type="GO" id="GO:0005975">
    <property type="term" value="P:carbohydrate metabolic process"/>
    <property type="evidence" value="ECO:0007669"/>
    <property type="project" value="InterPro"/>
</dbReference>
<dbReference type="AlphaFoldDB" id="A0A5C5UMX9"/>
<comment type="cofactor">
    <cofactor evidence="8">
        <name>Zn(2+)</name>
        <dbReference type="ChEBI" id="CHEBI:29105"/>
    </cofactor>
    <text evidence="8">Binds 1 zinc ion per subunit.</text>
</comment>
<evidence type="ECO:0000256" key="4">
    <source>
        <dbReference type="ARBA" id="ARBA00022723"/>
    </source>
</evidence>
<dbReference type="EC" id="5.3.1.8" evidence="3"/>
<dbReference type="Gene3D" id="1.10.441.10">
    <property type="entry name" value="Phosphomannose Isomerase, domain 2"/>
    <property type="match status" value="1"/>
</dbReference>
<dbReference type="Pfam" id="PF20511">
    <property type="entry name" value="PMI_typeI_cat"/>
    <property type="match status" value="1"/>
</dbReference>
<dbReference type="GO" id="GO:0005829">
    <property type="term" value="C:cytosol"/>
    <property type="evidence" value="ECO:0007669"/>
    <property type="project" value="TreeGrafter"/>
</dbReference>
<comment type="caution">
    <text evidence="10">The sequence shown here is derived from an EMBL/GenBank/DDBJ whole genome shotgun (WGS) entry which is preliminary data.</text>
</comment>
<dbReference type="GO" id="GO:0009298">
    <property type="term" value="P:GDP-mannose biosynthetic process"/>
    <property type="evidence" value="ECO:0007669"/>
    <property type="project" value="InterPro"/>
</dbReference>
<feature type="active site" evidence="7">
    <location>
        <position position="282"/>
    </location>
</feature>
<dbReference type="PIRSF" id="PIRSF001480">
    <property type="entry name" value="Mannose-6-phosphate_isomerase"/>
    <property type="match status" value="1"/>
</dbReference>
<dbReference type="GO" id="GO:0008270">
    <property type="term" value="F:zinc ion binding"/>
    <property type="evidence" value="ECO:0007669"/>
    <property type="project" value="InterPro"/>
</dbReference>
<comment type="catalytic activity">
    <reaction evidence="1">
        <text>D-mannose 6-phosphate = D-fructose 6-phosphate</text>
        <dbReference type="Rhea" id="RHEA:12356"/>
        <dbReference type="ChEBI" id="CHEBI:58735"/>
        <dbReference type="ChEBI" id="CHEBI:61527"/>
        <dbReference type="EC" id="5.3.1.8"/>
    </reaction>
</comment>
<feature type="binding site" evidence="8">
    <location>
        <position position="263"/>
    </location>
    <ligand>
        <name>Zn(2+)</name>
        <dbReference type="ChEBI" id="CHEBI:29105"/>
    </ligand>
</feature>
<keyword evidence="6 10" id="KW-0413">Isomerase</keyword>
<sequence length="400" mass="43110">MKLLSGVIRAYPWGSRTAIARLRGEQPTSAPEAELWFGAHPGGSSLIAGTPLIDIIAADPAGTLGPRVVAEFGERLPFLMKILAAAEPLSLQAHPSRAQAMEGYQRENAAGVPVSAPMRNYKDDNHKPELLVALTEFEAMAGFRPLSETSVLFDALACPALERYRSMLVGDPAEEESNLRALFTTWITIPTTARHQLIDALVERARDHLSSTSECGWIEEACKNLLALADRYPGDVGVLGALLLNKLTLQPGEAIYLEAGQLHAYVHGMGVEIMANSDNVLRGGLTSKYVDVPELVKVLDFHSLRRVVRHPESDDSGWDHYPVPIDEFSLAATTLNADESRAFAITGPTIVLCTNGRALARSGAEELTIGPAQAIWLPAGAGSVELISQHPGTQLFRATV</sequence>
<dbReference type="InterPro" id="IPR014710">
    <property type="entry name" value="RmlC-like_jellyroll"/>
</dbReference>
<dbReference type="NCBIfam" id="TIGR00218">
    <property type="entry name" value="manA"/>
    <property type="match status" value="1"/>
</dbReference>
<dbReference type="RefSeq" id="WP_146323854.1">
    <property type="nucleotide sequence ID" value="NZ_BAABLR010000005.1"/>
</dbReference>
<evidence type="ECO:0000256" key="8">
    <source>
        <dbReference type="PIRSR" id="PIRSR001480-2"/>
    </source>
</evidence>
<protein>
    <recommendedName>
        <fullName evidence="3">mannose-6-phosphate isomerase</fullName>
        <ecNumber evidence="3">5.3.1.8</ecNumber>
    </recommendedName>
</protein>
<accession>A0A5C5UMX9</accession>
<reference evidence="10 11" key="1">
    <citation type="submission" date="2019-08" db="EMBL/GenBank/DDBJ databases">
        <authorList>
            <person name="Lei W."/>
        </authorList>
    </citation>
    <scope>NUCLEOTIDE SEQUENCE [LARGE SCALE GENOMIC DNA]</scope>
    <source>
        <strain evidence="10 11">CCUG 58627</strain>
    </source>
</reference>
<dbReference type="Gene3D" id="2.60.120.10">
    <property type="entry name" value="Jelly Rolls"/>
    <property type="match status" value="2"/>
</dbReference>